<protein>
    <submittedName>
        <fullName evidence="1">CAAX protease</fullName>
    </submittedName>
</protein>
<evidence type="ECO:0000313" key="2">
    <source>
        <dbReference type="Proteomes" id="UP000257045"/>
    </source>
</evidence>
<keyword evidence="1" id="KW-0645">Protease</keyword>
<organism evidence="1 2">
    <name type="scientific">Helicobacter brantae</name>
    <dbReference type="NCBI Taxonomy" id="375927"/>
    <lineage>
        <taxon>Bacteria</taxon>
        <taxon>Pseudomonadati</taxon>
        <taxon>Campylobacterota</taxon>
        <taxon>Epsilonproteobacteria</taxon>
        <taxon>Campylobacterales</taxon>
        <taxon>Helicobacteraceae</taxon>
        <taxon>Helicobacter</taxon>
    </lineage>
</organism>
<sequence length="241" mass="28524">MSKIPKEELLDFRADITSILSQERLESYEGNIQNYYINRLLALQAGHKIAEIEVYLRNMLDFCMKRIKGNEWIKSEESLKLISAKSHIPQQDLSPSQILASLMLGEVVELINFYKIKNYMFDLEDMDFKKYHWNNRNVGYVNGRKTQFSNVAKVEITLNLIRVIRNRCFHWENLLKSTIKENGAVYPRITTIYPKNEERKKQTRIGIAPEMILVFLDDLLNHIDNPMMKRFQDIKMEFGRN</sequence>
<dbReference type="RefSeq" id="WP_115569574.1">
    <property type="nucleotide sequence ID" value="NZ_NXLV01000006.1"/>
</dbReference>
<dbReference type="Proteomes" id="UP000257045">
    <property type="component" value="Unassembled WGS sequence"/>
</dbReference>
<dbReference type="EMBL" id="NXLV01000006">
    <property type="protein sequence ID" value="RDU70829.1"/>
    <property type="molecule type" value="Genomic_DNA"/>
</dbReference>
<dbReference type="AlphaFoldDB" id="A0A3D8IZY2"/>
<accession>A0A3D8IZY2</accession>
<dbReference type="GO" id="GO:0006508">
    <property type="term" value="P:proteolysis"/>
    <property type="evidence" value="ECO:0007669"/>
    <property type="project" value="UniProtKB-KW"/>
</dbReference>
<dbReference type="OrthoDB" id="5355820at2"/>
<keyword evidence="1" id="KW-0378">Hydrolase</keyword>
<gene>
    <name evidence="1" type="ORF">CQA58_04720</name>
</gene>
<reference evidence="1 2" key="1">
    <citation type="submission" date="2018-04" db="EMBL/GenBank/DDBJ databases">
        <title>Novel Campyloabacter and Helicobacter Species and Strains.</title>
        <authorList>
            <person name="Mannion A.J."/>
            <person name="Shen Z."/>
            <person name="Fox J.G."/>
        </authorList>
    </citation>
    <scope>NUCLEOTIDE SEQUENCE [LARGE SCALE GENOMIC DNA]</scope>
    <source>
        <strain evidence="1 2">MIT 04-9366</strain>
    </source>
</reference>
<keyword evidence="2" id="KW-1185">Reference proteome</keyword>
<evidence type="ECO:0000313" key="1">
    <source>
        <dbReference type="EMBL" id="RDU70829.1"/>
    </source>
</evidence>
<proteinExistence type="predicted"/>
<name>A0A3D8IZY2_9HELI</name>
<comment type="caution">
    <text evidence="1">The sequence shown here is derived from an EMBL/GenBank/DDBJ whole genome shotgun (WGS) entry which is preliminary data.</text>
</comment>
<dbReference type="GO" id="GO:0008233">
    <property type="term" value="F:peptidase activity"/>
    <property type="evidence" value="ECO:0007669"/>
    <property type="project" value="UniProtKB-KW"/>
</dbReference>